<evidence type="ECO:0008006" key="4">
    <source>
        <dbReference type="Google" id="ProtNLM"/>
    </source>
</evidence>
<accession>A0A0F7TGY6</accession>
<keyword evidence="3" id="KW-1185">Reference proteome</keyword>
<dbReference type="EMBL" id="CDHK01000001">
    <property type="protein sequence ID" value="CEJ54258.1"/>
    <property type="molecule type" value="Genomic_DNA"/>
</dbReference>
<evidence type="ECO:0000313" key="3">
    <source>
        <dbReference type="Proteomes" id="UP000042958"/>
    </source>
</evidence>
<reference evidence="3" key="1">
    <citation type="journal article" date="2015" name="Genome Announc.">
        <title>Draft genome sequence of the fungus Penicillium brasilianum MG11.</title>
        <authorList>
            <person name="Horn F."/>
            <person name="Linde J."/>
            <person name="Mattern D.J."/>
            <person name="Walther G."/>
            <person name="Guthke R."/>
            <person name="Brakhage A.A."/>
            <person name="Valiante V."/>
        </authorList>
    </citation>
    <scope>NUCLEOTIDE SEQUENCE [LARGE SCALE GENOMIC DNA]</scope>
    <source>
        <strain evidence="3">MG11</strain>
    </source>
</reference>
<organism evidence="2 3">
    <name type="scientific">Penicillium brasilianum</name>
    <dbReference type="NCBI Taxonomy" id="104259"/>
    <lineage>
        <taxon>Eukaryota</taxon>
        <taxon>Fungi</taxon>
        <taxon>Dikarya</taxon>
        <taxon>Ascomycota</taxon>
        <taxon>Pezizomycotina</taxon>
        <taxon>Eurotiomycetes</taxon>
        <taxon>Eurotiomycetidae</taxon>
        <taxon>Eurotiales</taxon>
        <taxon>Aspergillaceae</taxon>
        <taxon>Penicillium</taxon>
    </lineage>
</organism>
<feature type="region of interest" description="Disordered" evidence="1">
    <location>
        <begin position="416"/>
        <end position="546"/>
    </location>
</feature>
<feature type="compositionally biased region" description="Polar residues" evidence="1">
    <location>
        <begin position="511"/>
        <end position="524"/>
    </location>
</feature>
<dbReference type="STRING" id="104259.A0A0F7TGY6"/>
<sequence length="559" mass="63351">MSGVEILGVVASIVQIAELGGRLSVKLCTFCHKFKNANKALRHLSKDVALTCNVLRQLGESLGQDDLACLYSPDAFETAQDVLRECEEVFQDLESAIEQHYPDPVSQSRIDKVARKFKFLLNESHLDTVAGNLERLKSTMLLMLNVVIYAGQIRSRREAYELQEQRNLLLILTSEKIESERNYERLTRTLQFTSITEKSPKTENLDGNGQPDEIKDELYHYCQMVKSVLHDINTVQQLLDRDRYFRIRSGFINVHKAEASALQRVHGQRAISLFRTHLNDSIQLDTSSQAYNSLNSVQESFQVLPNLQSSSNFNGPNTMKPPPSQVNASELSAQQIRERAMLISREFHHPQPVEQSADQTDPLHCQQRGAPPLEVRQARAMQLQHQQFQRLMQNVLNRPVTQSPPMPQMPRYGQQMQQQQMQQQQMQNRPMMQAQSVPQMQLNPPHSQPNQLMTRNVGVSSKKRKAIAFSSAEDSLEPQSNSECMPEAGQPKRIHLDSSTSTDESSSTASLPATNARTETQDQGSAAMEDQPSTSEDTSTEGLNTWILRWTKLEQTELK</sequence>
<name>A0A0F7TGY6_PENBI</name>
<feature type="compositionally biased region" description="Low complexity" evidence="1">
    <location>
        <begin position="416"/>
        <end position="435"/>
    </location>
</feature>
<dbReference type="OrthoDB" id="5431013at2759"/>
<dbReference type="GO" id="GO:0006355">
    <property type="term" value="P:regulation of DNA-templated transcription"/>
    <property type="evidence" value="ECO:0007669"/>
    <property type="project" value="InterPro"/>
</dbReference>
<evidence type="ECO:0000256" key="1">
    <source>
        <dbReference type="SAM" id="MobiDB-lite"/>
    </source>
</evidence>
<evidence type="ECO:0000313" key="2">
    <source>
        <dbReference type="EMBL" id="CEJ54258.1"/>
    </source>
</evidence>
<feature type="compositionally biased region" description="Polar residues" evidence="1">
    <location>
        <begin position="436"/>
        <end position="459"/>
    </location>
</feature>
<feature type="compositionally biased region" description="Low complexity" evidence="1">
    <location>
        <begin position="498"/>
        <end position="510"/>
    </location>
</feature>
<dbReference type="Proteomes" id="UP000042958">
    <property type="component" value="Unassembled WGS sequence"/>
</dbReference>
<feature type="compositionally biased region" description="Polar residues" evidence="1">
    <location>
        <begin position="531"/>
        <end position="543"/>
    </location>
</feature>
<dbReference type="PANTHER" id="PTHR36167:SF4">
    <property type="entry name" value="FUNGAL N-TERMINAL DOMAIN-CONTAINING PROTEIN"/>
    <property type="match status" value="1"/>
</dbReference>
<proteinExistence type="predicted"/>
<protein>
    <recommendedName>
        <fullName evidence="4">Fungal N-terminal domain-containing protein</fullName>
    </recommendedName>
</protein>
<gene>
    <name evidence="2" type="ORF">PMG11_00577</name>
</gene>
<dbReference type="InterPro" id="IPR039327">
    <property type="entry name" value="CON7-like"/>
</dbReference>
<dbReference type="AlphaFoldDB" id="A0A0F7TGY6"/>
<dbReference type="PANTHER" id="PTHR36167">
    <property type="entry name" value="C2H2 FINGER DOMAIN TRANSCRIPTION FACTOR (EUROFUNG)-RELATED"/>
    <property type="match status" value="1"/>
</dbReference>